<dbReference type="AlphaFoldDB" id="A0A840EVR0"/>
<keyword evidence="3" id="KW-1185">Reference proteome</keyword>
<comment type="caution">
    <text evidence="2">The sequence shown here is derived from an EMBL/GenBank/DDBJ whole genome shotgun (WGS) entry which is preliminary data.</text>
</comment>
<protein>
    <submittedName>
        <fullName evidence="2">Uncharacterized protein</fullName>
    </submittedName>
</protein>
<reference evidence="2 3" key="1">
    <citation type="submission" date="2020-08" db="EMBL/GenBank/DDBJ databases">
        <title>Sequencing the genomes of 1000 actinobacteria strains.</title>
        <authorList>
            <person name="Klenk H.-P."/>
        </authorList>
    </citation>
    <scope>NUCLEOTIDE SEQUENCE [LARGE SCALE GENOMIC DNA]</scope>
    <source>
        <strain evidence="2 3">DSM 45298</strain>
    </source>
</reference>
<proteinExistence type="predicted"/>
<dbReference type="EMBL" id="JACIFP010000001">
    <property type="protein sequence ID" value="MBB4134438.1"/>
    <property type="molecule type" value="Genomic_DNA"/>
</dbReference>
<dbReference type="RefSeq" id="WP_183369606.1">
    <property type="nucleotide sequence ID" value="NZ_BAABHL010000128.1"/>
</dbReference>
<feature type="region of interest" description="Disordered" evidence="1">
    <location>
        <begin position="136"/>
        <end position="172"/>
    </location>
</feature>
<gene>
    <name evidence="2" type="ORF">BKA16_000990</name>
</gene>
<feature type="compositionally biased region" description="Basic and acidic residues" evidence="1">
    <location>
        <begin position="155"/>
        <end position="165"/>
    </location>
</feature>
<evidence type="ECO:0000256" key="1">
    <source>
        <dbReference type="SAM" id="MobiDB-lite"/>
    </source>
</evidence>
<evidence type="ECO:0000313" key="3">
    <source>
        <dbReference type="Proteomes" id="UP000551501"/>
    </source>
</evidence>
<evidence type="ECO:0000313" key="2">
    <source>
        <dbReference type="EMBL" id="MBB4134438.1"/>
    </source>
</evidence>
<dbReference type="Proteomes" id="UP000551501">
    <property type="component" value="Unassembled WGS sequence"/>
</dbReference>
<accession>A0A840EVR0</accession>
<sequence>MTVLVLVILLVLALVVAGVGLFAFALARSSKKTMVQNAVIPGVAVAVPAEWGGSHDPEARLHRRIRDAVAALDATIGMTGVDQIDVRARLMVSAQQLDERLVAIWSLPRQARQAPLAEVESGVAALESEAAAVASSSDDALGGYVSPPAMPPVRDITDPAPDQRRRSSGTAE</sequence>
<name>A0A840EVR0_9ACTN</name>
<organism evidence="2 3">
    <name type="scientific">Gordonia humi</name>
    <dbReference type="NCBI Taxonomy" id="686429"/>
    <lineage>
        <taxon>Bacteria</taxon>
        <taxon>Bacillati</taxon>
        <taxon>Actinomycetota</taxon>
        <taxon>Actinomycetes</taxon>
        <taxon>Mycobacteriales</taxon>
        <taxon>Gordoniaceae</taxon>
        <taxon>Gordonia</taxon>
    </lineage>
</organism>